<proteinExistence type="predicted"/>
<organism evidence="1 2">
    <name type="scientific">Arenibacter troitsensis</name>
    <dbReference type="NCBI Taxonomy" id="188872"/>
    <lineage>
        <taxon>Bacteria</taxon>
        <taxon>Pseudomonadati</taxon>
        <taxon>Bacteroidota</taxon>
        <taxon>Flavobacteriia</taxon>
        <taxon>Flavobacteriales</taxon>
        <taxon>Flavobacteriaceae</taxon>
        <taxon>Arenibacter</taxon>
    </lineage>
</organism>
<dbReference type="AlphaFoldDB" id="A0A1X7HYQ4"/>
<reference evidence="2" key="1">
    <citation type="submission" date="2017-04" db="EMBL/GenBank/DDBJ databases">
        <authorList>
            <person name="Varghese N."/>
            <person name="Submissions S."/>
        </authorList>
    </citation>
    <scope>NUCLEOTIDE SEQUENCE [LARGE SCALE GENOMIC DNA]</scope>
    <source>
        <strain evidence="2">DSM 19835</strain>
    </source>
</reference>
<dbReference type="EMBL" id="FXAO01000001">
    <property type="protein sequence ID" value="SMG07166.1"/>
    <property type="molecule type" value="Genomic_DNA"/>
</dbReference>
<evidence type="ECO:0000313" key="2">
    <source>
        <dbReference type="Proteomes" id="UP000193420"/>
    </source>
</evidence>
<accession>A0A1X7HYQ4</accession>
<keyword evidence="2" id="KW-1185">Reference proteome</keyword>
<name>A0A1X7HYQ4_9FLAO</name>
<gene>
    <name evidence="1" type="ORF">SAMN03080602_00221</name>
</gene>
<evidence type="ECO:0000313" key="1">
    <source>
        <dbReference type="EMBL" id="SMG07166.1"/>
    </source>
</evidence>
<sequence length="53" mass="6452">MGFFVLEDEPKLLERKRTERLGRLPNLPNTKAYKNKTQMPNIFRLHYKINMLF</sequence>
<protein>
    <submittedName>
        <fullName evidence="1">Uncharacterized protein</fullName>
    </submittedName>
</protein>
<dbReference type="Proteomes" id="UP000193420">
    <property type="component" value="Unassembled WGS sequence"/>
</dbReference>